<dbReference type="Proteomes" id="UP001154282">
    <property type="component" value="Unassembled WGS sequence"/>
</dbReference>
<organism evidence="1 2">
    <name type="scientific">Linum tenue</name>
    <dbReference type="NCBI Taxonomy" id="586396"/>
    <lineage>
        <taxon>Eukaryota</taxon>
        <taxon>Viridiplantae</taxon>
        <taxon>Streptophyta</taxon>
        <taxon>Embryophyta</taxon>
        <taxon>Tracheophyta</taxon>
        <taxon>Spermatophyta</taxon>
        <taxon>Magnoliopsida</taxon>
        <taxon>eudicotyledons</taxon>
        <taxon>Gunneridae</taxon>
        <taxon>Pentapetalae</taxon>
        <taxon>rosids</taxon>
        <taxon>fabids</taxon>
        <taxon>Malpighiales</taxon>
        <taxon>Linaceae</taxon>
        <taxon>Linum</taxon>
    </lineage>
</organism>
<evidence type="ECO:0000313" key="1">
    <source>
        <dbReference type="EMBL" id="CAI0545000.1"/>
    </source>
</evidence>
<comment type="caution">
    <text evidence="1">The sequence shown here is derived from an EMBL/GenBank/DDBJ whole genome shotgun (WGS) entry which is preliminary data.</text>
</comment>
<protein>
    <submittedName>
        <fullName evidence="1">Uncharacterized protein</fullName>
    </submittedName>
</protein>
<dbReference type="EMBL" id="CAMGYJ010000009">
    <property type="protein sequence ID" value="CAI0545000.1"/>
    <property type="molecule type" value="Genomic_DNA"/>
</dbReference>
<keyword evidence="2" id="KW-1185">Reference proteome</keyword>
<evidence type="ECO:0000313" key="2">
    <source>
        <dbReference type="Proteomes" id="UP001154282"/>
    </source>
</evidence>
<gene>
    <name evidence="1" type="ORF">LITE_LOCUS43398</name>
</gene>
<accession>A0AAV0QJB3</accession>
<name>A0AAV0QJB3_9ROSI</name>
<sequence>MWAGLSVAG</sequence>
<proteinExistence type="predicted"/>
<reference evidence="1" key="1">
    <citation type="submission" date="2022-08" db="EMBL/GenBank/DDBJ databases">
        <authorList>
            <person name="Gutierrez-Valencia J."/>
        </authorList>
    </citation>
    <scope>NUCLEOTIDE SEQUENCE</scope>
</reference>